<protein>
    <recommendedName>
        <fullName evidence="4">DUF624 domain-containing protein</fullName>
    </recommendedName>
</protein>
<comment type="caution">
    <text evidence="2">The sequence shown here is derived from an EMBL/GenBank/DDBJ whole genome shotgun (WGS) entry which is preliminary data.</text>
</comment>
<evidence type="ECO:0000313" key="3">
    <source>
        <dbReference type="Proteomes" id="UP000220005"/>
    </source>
</evidence>
<feature type="transmembrane region" description="Helical" evidence="1">
    <location>
        <begin position="119"/>
        <end position="146"/>
    </location>
</feature>
<reference evidence="2 3" key="1">
    <citation type="journal article" date="2017" name="Front. Microbiol.">
        <title>New Insights into the Diversity of the Genus Faecalibacterium.</title>
        <authorList>
            <person name="Benevides L."/>
            <person name="Burman S."/>
            <person name="Martin R."/>
            <person name="Robert V."/>
            <person name="Thomas M."/>
            <person name="Miquel S."/>
            <person name="Chain F."/>
            <person name="Sokol H."/>
            <person name="Bermudez-Humaran L.G."/>
            <person name="Morrison M."/>
            <person name="Langella P."/>
            <person name="Azevedo V.A."/>
            <person name="Chatel J.M."/>
            <person name="Soares S."/>
        </authorList>
    </citation>
    <scope>NUCLEOTIDE SEQUENCE [LARGE SCALE GENOMIC DNA]</scope>
    <source>
        <strain evidence="2 3">CNCM I 4575</strain>
    </source>
</reference>
<dbReference type="Proteomes" id="UP000220005">
    <property type="component" value="Unassembled WGS sequence"/>
</dbReference>
<keyword evidence="1" id="KW-1133">Transmembrane helix</keyword>
<feature type="transmembrane region" description="Helical" evidence="1">
    <location>
        <begin position="152"/>
        <end position="173"/>
    </location>
</feature>
<feature type="transmembrane region" description="Helical" evidence="1">
    <location>
        <begin position="209"/>
        <end position="233"/>
    </location>
</feature>
<proteinExistence type="predicted"/>
<evidence type="ECO:0000313" key="2">
    <source>
        <dbReference type="EMBL" id="PDX80133.1"/>
    </source>
</evidence>
<dbReference type="EMBL" id="NMTY01000033">
    <property type="protein sequence ID" value="PDX80133.1"/>
    <property type="molecule type" value="Genomic_DNA"/>
</dbReference>
<evidence type="ECO:0008006" key="4">
    <source>
        <dbReference type="Google" id="ProtNLM"/>
    </source>
</evidence>
<keyword evidence="1" id="KW-0812">Transmembrane</keyword>
<evidence type="ECO:0000256" key="1">
    <source>
        <dbReference type="SAM" id="Phobius"/>
    </source>
</evidence>
<name>A0A2A7AM36_9FIRM</name>
<feature type="transmembrane region" description="Helical" evidence="1">
    <location>
        <begin position="69"/>
        <end position="90"/>
    </location>
</feature>
<dbReference type="AlphaFoldDB" id="A0A2A7AM36"/>
<dbReference type="InterPro" id="IPR006938">
    <property type="entry name" value="DUF624"/>
</dbReference>
<organism evidence="2 3">
    <name type="scientific">Faecalibacterium prausnitzii</name>
    <dbReference type="NCBI Taxonomy" id="853"/>
    <lineage>
        <taxon>Bacteria</taxon>
        <taxon>Bacillati</taxon>
        <taxon>Bacillota</taxon>
        <taxon>Clostridia</taxon>
        <taxon>Eubacteriales</taxon>
        <taxon>Oscillospiraceae</taxon>
        <taxon>Faecalibacterium</taxon>
    </lineage>
</organism>
<dbReference type="Pfam" id="PF04854">
    <property type="entry name" value="DUF624"/>
    <property type="match status" value="1"/>
</dbReference>
<gene>
    <name evidence="2" type="ORF">CGS58_14190</name>
</gene>
<accession>A0A2A7AM36</accession>
<keyword evidence="1" id="KW-0472">Membrane</keyword>
<dbReference type="RefSeq" id="WP_097840376.1">
    <property type="nucleotide sequence ID" value="NZ_NMTY01000033.1"/>
</dbReference>
<feature type="transmembrane region" description="Helical" evidence="1">
    <location>
        <begin position="42"/>
        <end position="63"/>
    </location>
</feature>
<sequence>MGLFPSANDFRKAGPGVEKDAPRKTGVGRFFELVGRDMSGMFLANLLTCLGFLPVICLVYVGFLMNNLTVMVLSAMVGGILAGPALAGMYDTVLRALRDEAGYWWTTYRKAFKRNFKSAILPGIVYCTVVTIQIFLVYFCFNMLYHGTNVGLPMWVATVLNLVLLHMLFSYMWPQVVLLDQPFTLTLKNSLNCMIAFLPHALASSIVAILFWGVVILCMPLGIFLMLIFGFWFQTEVCCQIVYGDIDRVFHIEENIQKLRDAELDAALKEEYGEGPDDDSTPEA</sequence>